<accession>A0A2U2XG87</accession>
<dbReference type="OrthoDB" id="5464673at2"/>
<organism evidence="1 2">
    <name type="scientific">Brumimicrobium oceani</name>
    <dbReference type="NCBI Taxonomy" id="2100725"/>
    <lineage>
        <taxon>Bacteria</taxon>
        <taxon>Pseudomonadati</taxon>
        <taxon>Bacteroidota</taxon>
        <taxon>Flavobacteriia</taxon>
        <taxon>Flavobacteriales</taxon>
        <taxon>Crocinitomicaceae</taxon>
        <taxon>Brumimicrobium</taxon>
    </lineage>
</organism>
<dbReference type="PANTHER" id="PTHR37841">
    <property type="entry name" value="GLR2918 PROTEIN"/>
    <property type="match status" value="1"/>
</dbReference>
<dbReference type="Pfam" id="PF14903">
    <property type="entry name" value="WG_beta_rep"/>
    <property type="match status" value="4"/>
</dbReference>
<reference evidence="1 2" key="1">
    <citation type="submission" date="2018-05" db="EMBL/GenBank/DDBJ databases">
        <title>Brumimicrobium oceani sp. nov., isolated from coastal sediment.</title>
        <authorList>
            <person name="Kou Y."/>
        </authorList>
    </citation>
    <scope>NUCLEOTIDE SEQUENCE [LARGE SCALE GENOMIC DNA]</scope>
    <source>
        <strain evidence="1 2">C305</strain>
    </source>
</reference>
<dbReference type="InterPro" id="IPR011990">
    <property type="entry name" value="TPR-like_helical_dom_sf"/>
</dbReference>
<gene>
    <name evidence="1" type="ORF">DIT68_00720</name>
</gene>
<evidence type="ECO:0000313" key="1">
    <source>
        <dbReference type="EMBL" id="PWH86818.1"/>
    </source>
</evidence>
<reference evidence="1 2" key="2">
    <citation type="submission" date="2018-05" db="EMBL/GenBank/DDBJ databases">
        <authorList>
            <person name="Lanie J.A."/>
            <person name="Ng W.-L."/>
            <person name="Kazmierczak K.M."/>
            <person name="Andrzejewski T.M."/>
            <person name="Davidsen T.M."/>
            <person name="Wayne K.J."/>
            <person name="Tettelin H."/>
            <person name="Glass J.I."/>
            <person name="Rusch D."/>
            <person name="Podicherti R."/>
            <person name="Tsui H.-C.T."/>
            <person name="Winkler M.E."/>
        </authorList>
    </citation>
    <scope>NUCLEOTIDE SEQUENCE [LARGE SCALE GENOMIC DNA]</scope>
    <source>
        <strain evidence="1 2">C305</strain>
    </source>
</reference>
<dbReference type="PROSITE" id="PS51257">
    <property type="entry name" value="PROKAR_LIPOPROTEIN"/>
    <property type="match status" value="1"/>
</dbReference>
<protein>
    <recommendedName>
        <fullName evidence="3">WG repeat-containing protein</fullName>
    </recommendedName>
</protein>
<comment type="caution">
    <text evidence="1">The sequence shown here is derived from an EMBL/GenBank/DDBJ whole genome shotgun (WGS) entry which is preliminary data.</text>
</comment>
<proteinExistence type="predicted"/>
<dbReference type="EMBL" id="QFRJ01000001">
    <property type="protein sequence ID" value="PWH86818.1"/>
    <property type="molecule type" value="Genomic_DNA"/>
</dbReference>
<dbReference type="Proteomes" id="UP000245370">
    <property type="component" value="Unassembled WGS sequence"/>
</dbReference>
<sequence>MIQTKYISLIFTALSLLLLGSCKINKGFEALDSYNYFEAKKYLEKSLKKNESPAAFGLSKIYFRTDNPFHNLDSAYHYSLLSVESYKESKIKKQEKWKKSLDFSLDKAKLQRKQISDLAFKSAVTENSVVSYQYFIAKYPWSKFQEVAEKRRDSLAFLEVEENQSSKALEEYLNKYENSAYRHKARSLLFLAQYEETVKSGNSRSYVLFINKFPDNPLVRDAHYQIYLIETKNGTVADYRSFIRRFPSNPFVEDAWTNLYRLSIADYRKETIEKFAKDYPDFPFQHLIAQDLKLVGKQLFHYAENGKYGFMDEKGGRVIDPIFEYAGQFNNGLAVVIENGLYGYINKDGEHLIEAKFEEAMDFDQGRAIIVENDKYGLIDVSGAYILAPDYLDIGEFSDGIAYVQNEEGYQYYTLEGTLAFSAVFDEAFSFEKGIAKVRKGDEKGFIGLDGAFIVSTTNGSLNHFKDSIFIHELRDSMNFMYASGAYVFEEGFDKIGALNSNRAIVEKDGLFGFVNGQAKVVIPIEHTPYPNYMQFSQFKKGHVILQRLNKYAMIDSLGKSVLPAIFNGIGSYGELIPVSKGQGWGYSSKDVRLKIEYQYEYAFGFENGNAIVEKNDLTGLIDLKNEVIVPIVYESIKRISNTTLLVKKDGLYGLLSTSNATILAAEYERILEISPHFFQLIKNKEITYFDMTNNRIISLRE</sequence>
<dbReference type="PANTHER" id="PTHR37841:SF1">
    <property type="entry name" value="DUF3298 DOMAIN-CONTAINING PROTEIN"/>
    <property type="match status" value="1"/>
</dbReference>
<name>A0A2U2XG87_9FLAO</name>
<evidence type="ECO:0000313" key="2">
    <source>
        <dbReference type="Proteomes" id="UP000245370"/>
    </source>
</evidence>
<evidence type="ECO:0008006" key="3">
    <source>
        <dbReference type="Google" id="ProtNLM"/>
    </source>
</evidence>
<dbReference type="InterPro" id="IPR032774">
    <property type="entry name" value="WG_beta_rep"/>
</dbReference>
<dbReference type="RefSeq" id="WP_109357898.1">
    <property type="nucleotide sequence ID" value="NZ_QFRJ01000001.1"/>
</dbReference>
<dbReference type="Gene3D" id="1.25.40.10">
    <property type="entry name" value="Tetratricopeptide repeat domain"/>
    <property type="match status" value="1"/>
</dbReference>
<keyword evidence="2" id="KW-1185">Reference proteome</keyword>
<dbReference type="AlphaFoldDB" id="A0A2U2XG87"/>